<dbReference type="FunFam" id="3.40.30.10:FF:000010">
    <property type="entry name" value="Glutathione peroxidase"/>
    <property type="match status" value="1"/>
</dbReference>
<sequence>METIYNFSVKDADLNDVRLSDFKNQIVLIVNVASYCGLTYQYKGLEKLYRKYQNKGFEILGFPCNQFAFQEPGTNEEIQEFCDTNYGISFKIMNKINVNGRKTDPFYNFLKKQKPGVAGTSQIKWNFTKFLVNRSGQVIERFGPQVEASEIEKSIEKNL</sequence>
<organism evidence="6 7">
    <name type="scientific">SAR86 cluster bacterium</name>
    <dbReference type="NCBI Taxonomy" id="2030880"/>
    <lineage>
        <taxon>Bacteria</taxon>
        <taxon>Pseudomonadati</taxon>
        <taxon>Pseudomonadota</taxon>
        <taxon>Gammaproteobacteria</taxon>
        <taxon>SAR86 cluster</taxon>
    </lineage>
</organism>
<dbReference type="InterPro" id="IPR036249">
    <property type="entry name" value="Thioredoxin-like_sf"/>
</dbReference>
<keyword evidence="2 5" id="KW-0575">Peroxidase</keyword>
<dbReference type="InterPro" id="IPR000889">
    <property type="entry name" value="Glutathione_peroxidase"/>
</dbReference>
<proteinExistence type="inferred from homology"/>
<dbReference type="CDD" id="cd00340">
    <property type="entry name" value="GSH_Peroxidase"/>
    <property type="match status" value="1"/>
</dbReference>
<dbReference type="InterPro" id="IPR029759">
    <property type="entry name" value="GPX_AS"/>
</dbReference>
<dbReference type="PROSITE" id="PS00460">
    <property type="entry name" value="GLUTATHIONE_PEROXID_1"/>
    <property type="match status" value="1"/>
</dbReference>
<reference evidence="6 7" key="1">
    <citation type="submission" date="2019-02" db="EMBL/GenBank/DDBJ databases">
        <title>Prokaryotic population dynamics and viral predation in marine succession experiment using metagenomics: the confinement effect.</title>
        <authorList>
            <person name="Haro-Moreno J.M."/>
            <person name="Rodriguez-Valera F."/>
            <person name="Lopez-Perez M."/>
        </authorList>
    </citation>
    <scope>NUCLEOTIDE SEQUENCE [LARGE SCALE GENOMIC DNA]</scope>
    <source>
        <strain evidence="6">MED-G160</strain>
    </source>
</reference>
<evidence type="ECO:0000256" key="5">
    <source>
        <dbReference type="RuleBase" id="RU000499"/>
    </source>
</evidence>
<dbReference type="PANTHER" id="PTHR11592:SF78">
    <property type="entry name" value="GLUTATHIONE PEROXIDASE"/>
    <property type="match status" value="1"/>
</dbReference>
<comment type="caution">
    <text evidence="6">The sequence shown here is derived from an EMBL/GenBank/DDBJ whole genome shotgun (WGS) entry which is preliminary data.</text>
</comment>
<dbReference type="SUPFAM" id="SSF52833">
    <property type="entry name" value="Thioredoxin-like"/>
    <property type="match status" value="1"/>
</dbReference>
<dbReference type="PANTHER" id="PTHR11592">
    <property type="entry name" value="GLUTATHIONE PEROXIDASE"/>
    <property type="match status" value="1"/>
</dbReference>
<dbReference type="PIRSF" id="PIRSF000303">
    <property type="entry name" value="Glutathion_perox"/>
    <property type="match status" value="1"/>
</dbReference>
<dbReference type="EMBL" id="SHBF01000006">
    <property type="protein sequence ID" value="RZO28057.1"/>
    <property type="molecule type" value="Genomic_DNA"/>
</dbReference>
<dbReference type="AlphaFoldDB" id="A0A520N3J1"/>
<dbReference type="Proteomes" id="UP000318710">
    <property type="component" value="Unassembled WGS sequence"/>
</dbReference>
<dbReference type="PRINTS" id="PR01011">
    <property type="entry name" value="GLUTPROXDASE"/>
</dbReference>
<dbReference type="GO" id="GO:0004601">
    <property type="term" value="F:peroxidase activity"/>
    <property type="evidence" value="ECO:0007669"/>
    <property type="project" value="UniProtKB-KW"/>
</dbReference>
<evidence type="ECO:0000256" key="2">
    <source>
        <dbReference type="ARBA" id="ARBA00022559"/>
    </source>
</evidence>
<protein>
    <recommendedName>
        <fullName evidence="5">Glutathione peroxidase</fullName>
    </recommendedName>
</protein>
<dbReference type="GO" id="GO:0034599">
    <property type="term" value="P:cellular response to oxidative stress"/>
    <property type="evidence" value="ECO:0007669"/>
    <property type="project" value="TreeGrafter"/>
</dbReference>
<evidence type="ECO:0000313" key="7">
    <source>
        <dbReference type="Proteomes" id="UP000318710"/>
    </source>
</evidence>
<dbReference type="PROSITE" id="PS51355">
    <property type="entry name" value="GLUTATHIONE_PEROXID_3"/>
    <property type="match status" value="1"/>
</dbReference>
<dbReference type="PROSITE" id="PS00763">
    <property type="entry name" value="GLUTATHIONE_PEROXID_2"/>
    <property type="match status" value="1"/>
</dbReference>
<accession>A0A520N3J1</accession>
<comment type="similarity">
    <text evidence="1 5">Belongs to the glutathione peroxidase family.</text>
</comment>
<gene>
    <name evidence="6" type="ORF">EVA93_01830</name>
</gene>
<evidence type="ECO:0000256" key="4">
    <source>
        <dbReference type="PIRSR" id="PIRSR000303-1"/>
    </source>
</evidence>
<dbReference type="Pfam" id="PF00255">
    <property type="entry name" value="GSHPx"/>
    <property type="match status" value="1"/>
</dbReference>
<evidence type="ECO:0000313" key="6">
    <source>
        <dbReference type="EMBL" id="RZO28057.1"/>
    </source>
</evidence>
<dbReference type="InterPro" id="IPR029760">
    <property type="entry name" value="GPX_CS"/>
</dbReference>
<dbReference type="Gene3D" id="3.40.30.10">
    <property type="entry name" value="Glutaredoxin"/>
    <property type="match status" value="1"/>
</dbReference>
<feature type="active site" evidence="4">
    <location>
        <position position="36"/>
    </location>
</feature>
<evidence type="ECO:0000256" key="1">
    <source>
        <dbReference type="ARBA" id="ARBA00006926"/>
    </source>
</evidence>
<name>A0A520N3J1_9GAMM</name>
<keyword evidence="3 5" id="KW-0560">Oxidoreductase</keyword>
<evidence type="ECO:0000256" key="3">
    <source>
        <dbReference type="ARBA" id="ARBA00023002"/>
    </source>
</evidence>